<gene>
    <name evidence="1" type="ORF">EPUL_003171</name>
</gene>
<protein>
    <recommendedName>
        <fullName evidence="3">Thioredoxin domain-containing protein</fullName>
    </recommendedName>
</protein>
<dbReference type="CDD" id="cd02947">
    <property type="entry name" value="TRX_family"/>
    <property type="match status" value="1"/>
</dbReference>
<dbReference type="Gene3D" id="3.40.30.10">
    <property type="entry name" value="Glutaredoxin"/>
    <property type="match status" value="1"/>
</dbReference>
<dbReference type="InterPro" id="IPR036249">
    <property type="entry name" value="Thioredoxin-like_sf"/>
</dbReference>
<dbReference type="EMBL" id="PEDP01000127">
    <property type="protein sequence ID" value="POS87441.1"/>
    <property type="molecule type" value="Genomic_DNA"/>
</dbReference>
<evidence type="ECO:0000313" key="2">
    <source>
        <dbReference type="Proteomes" id="UP000237438"/>
    </source>
</evidence>
<comment type="caution">
    <text evidence="1">The sequence shown here is derived from an EMBL/GenBank/DDBJ whole genome shotgun (WGS) entry which is preliminary data.</text>
</comment>
<dbReference type="STRING" id="225359.A0A2S4PZI5"/>
<reference evidence="1 2" key="1">
    <citation type="submission" date="2017-10" db="EMBL/GenBank/DDBJ databases">
        <title>Development of genomic resources for the powdery mildew, Erysiphe pulchra.</title>
        <authorList>
            <person name="Wadl P.A."/>
            <person name="Mack B.M."/>
            <person name="Moore G."/>
            <person name="Beltz S.B."/>
        </authorList>
    </citation>
    <scope>NUCLEOTIDE SEQUENCE [LARGE SCALE GENOMIC DNA]</scope>
    <source>
        <strain evidence="1">Cflorida</strain>
    </source>
</reference>
<dbReference type="OrthoDB" id="10263751at2759"/>
<accession>A0A2S4PZI5</accession>
<organism evidence="1 2">
    <name type="scientific">Erysiphe pulchra</name>
    <dbReference type="NCBI Taxonomy" id="225359"/>
    <lineage>
        <taxon>Eukaryota</taxon>
        <taxon>Fungi</taxon>
        <taxon>Dikarya</taxon>
        <taxon>Ascomycota</taxon>
        <taxon>Pezizomycotina</taxon>
        <taxon>Leotiomycetes</taxon>
        <taxon>Erysiphales</taxon>
        <taxon>Erysiphaceae</taxon>
        <taxon>Erysiphe</taxon>
    </lineage>
</organism>
<proteinExistence type="predicted"/>
<sequence length="103" mass="11475">MSREHPKAYYINFDVEKLPEIRQSLKMRTTPSFIIFRDGVRVGEIAGLNPRGLEMAVSTALVGIEVPSSNHFFLPKYPPVKAPANLKVAISNYLPPIPTAIQI</sequence>
<name>A0A2S4PZI5_9PEZI</name>
<dbReference type="AlphaFoldDB" id="A0A2S4PZI5"/>
<evidence type="ECO:0008006" key="3">
    <source>
        <dbReference type="Google" id="ProtNLM"/>
    </source>
</evidence>
<dbReference type="Proteomes" id="UP000237438">
    <property type="component" value="Unassembled WGS sequence"/>
</dbReference>
<dbReference type="SUPFAM" id="SSF52833">
    <property type="entry name" value="Thioredoxin-like"/>
    <property type="match status" value="1"/>
</dbReference>
<evidence type="ECO:0000313" key="1">
    <source>
        <dbReference type="EMBL" id="POS87441.1"/>
    </source>
</evidence>
<keyword evidence="2" id="KW-1185">Reference proteome</keyword>